<sequence>MGPSEIGEVSKRKVTATARLALSSLRMEKTGERETESEGDEDQGTDDKVEVVARCLLRVSSLPHRAPRSSSLLFAGTSSSIDIGYQA</sequence>
<dbReference type="Gramene" id="OBART06G15490.1">
    <property type="protein sequence ID" value="OBART06G15490.1"/>
    <property type="gene ID" value="OBART06G15490"/>
</dbReference>
<evidence type="ECO:0000256" key="1">
    <source>
        <dbReference type="SAM" id="MobiDB-lite"/>
    </source>
</evidence>
<feature type="region of interest" description="Disordered" evidence="1">
    <location>
        <begin position="21"/>
        <end position="47"/>
    </location>
</feature>
<evidence type="ECO:0000313" key="3">
    <source>
        <dbReference type="Proteomes" id="UP000026960"/>
    </source>
</evidence>
<dbReference type="AlphaFoldDB" id="A0A0D3GGV1"/>
<organism evidence="2">
    <name type="scientific">Oryza barthii</name>
    <dbReference type="NCBI Taxonomy" id="65489"/>
    <lineage>
        <taxon>Eukaryota</taxon>
        <taxon>Viridiplantae</taxon>
        <taxon>Streptophyta</taxon>
        <taxon>Embryophyta</taxon>
        <taxon>Tracheophyta</taxon>
        <taxon>Spermatophyta</taxon>
        <taxon>Magnoliopsida</taxon>
        <taxon>Liliopsida</taxon>
        <taxon>Poales</taxon>
        <taxon>Poaceae</taxon>
        <taxon>BOP clade</taxon>
        <taxon>Oryzoideae</taxon>
        <taxon>Oryzeae</taxon>
        <taxon>Oryzinae</taxon>
        <taxon>Oryza</taxon>
    </lineage>
</organism>
<feature type="compositionally biased region" description="Basic and acidic residues" evidence="1">
    <location>
        <begin position="26"/>
        <end position="36"/>
    </location>
</feature>
<proteinExistence type="predicted"/>
<keyword evidence="3" id="KW-1185">Reference proteome</keyword>
<dbReference type="Proteomes" id="UP000026960">
    <property type="component" value="Chromosome 6"/>
</dbReference>
<accession>A0A0D3GGV1</accession>
<name>A0A0D3GGV1_9ORYZ</name>
<reference evidence="2" key="1">
    <citation type="journal article" date="2009" name="Rice">
        <title>De Novo Next Generation Sequencing of Plant Genomes.</title>
        <authorList>
            <person name="Rounsley S."/>
            <person name="Marri P.R."/>
            <person name="Yu Y."/>
            <person name="He R."/>
            <person name="Sisneros N."/>
            <person name="Goicoechea J.L."/>
            <person name="Lee S.J."/>
            <person name="Angelova A."/>
            <person name="Kudrna D."/>
            <person name="Luo M."/>
            <person name="Affourtit J."/>
            <person name="Desany B."/>
            <person name="Knight J."/>
            <person name="Niazi F."/>
            <person name="Egholm M."/>
            <person name="Wing R.A."/>
        </authorList>
    </citation>
    <scope>NUCLEOTIDE SEQUENCE [LARGE SCALE GENOMIC DNA]</scope>
    <source>
        <strain evidence="2">cv. IRGC 105608</strain>
    </source>
</reference>
<dbReference type="HOGENOM" id="CLU_190977_0_0_1"/>
<dbReference type="EnsemblPlants" id="OBART06G15490.1">
    <property type="protein sequence ID" value="OBART06G15490.1"/>
    <property type="gene ID" value="OBART06G15490"/>
</dbReference>
<evidence type="ECO:0000313" key="2">
    <source>
        <dbReference type="EnsemblPlants" id="OBART06G15490.1"/>
    </source>
</evidence>
<dbReference type="PaxDb" id="65489-OBART06G15490.1"/>
<reference evidence="2" key="2">
    <citation type="submission" date="2015-03" db="UniProtKB">
        <authorList>
            <consortium name="EnsemblPlants"/>
        </authorList>
    </citation>
    <scope>IDENTIFICATION</scope>
</reference>
<protein>
    <submittedName>
        <fullName evidence="2">Uncharacterized protein</fullName>
    </submittedName>
</protein>